<dbReference type="Gene3D" id="3.30.70.1060">
    <property type="entry name" value="Dimeric alpha+beta barrel"/>
    <property type="match status" value="1"/>
</dbReference>
<sequence>MKYLLLFCANQEELAAWQAFSEEERIQSRAKTRQWMQEHGPSQVRWIYGLHLPHTVTSVHADAKGKPLVTDGPFLEGTEVIGGVAEIEVANLDEALQFARAWAVAHAPDHPVIEIWPIVEE</sequence>
<keyword evidence="4" id="KW-1185">Reference proteome</keyword>
<evidence type="ECO:0000313" key="3">
    <source>
        <dbReference type="EMBL" id="GHO98718.1"/>
    </source>
</evidence>
<evidence type="ECO:0000256" key="1">
    <source>
        <dbReference type="ARBA" id="ARBA00007689"/>
    </source>
</evidence>
<protein>
    <recommendedName>
        <fullName evidence="2">YCII-related domain-containing protein</fullName>
    </recommendedName>
</protein>
<feature type="domain" description="YCII-related" evidence="2">
    <location>
        <begin position="1"/>
        <end position="107"/>
    </location>
</feature>
<gene>
    <name evidence="3" type="ORF">KSF_087660</name>
</gene>
<name>A0A8J3IR41_9CHLR</name>
<dbReference type="PANTHER" id="PTHR35174:SF3">
    <property type="entry name" value="BLL7171 PROTEIN"/>
    <property type="match status" value="1"/>
</dbReference>
<reference evidence="3" key="1">
    <citation type="submission" date="2020-10" db="EMBL/GenBank/DDBJ databases">
        <title>Taxonomic study of unclassified bacteria belonging to the class Ktedonobacteria.</title>
        <authorList>
            <person name="Yabe S."/>
            <person name="Wang C.M."/>
            <person name="Zheng Y."/>
            <person name="Sakai Y."/>
            <person name="Cavaletti L."/>
            <person name="Monciardini P."/>
            <person name="Donadio S."/>
        </authorList>
    </citation>
    <scope>NUCLEOTIDE SEQUENCE</scope>
    <source>
        <strain evidence="3">ID150040</strain>
    </source>
</reference>
<dbReference type="Pfam" id="PF03795">
    <property type="entry name" value="YCII"/>
    <property type="match status" value="1"/>
</dbReference>
<dbReference type="EMBL" id="BNJK01000002">
    <property type="protein sequence ID" value="GHO98718.1"/>
    <property type="molecule type" value="Genomic_DNA"/>
</dbReference>
<evidence type="ECO:0000313" key="4">
    <source>
        <dbReference type="Proteomes" id="UP000597444"/>
    </source>
</evidence>
<evidence type="ECO:0000259" key="2">
    <source>
        <dbReference type="Pfam" id="PF03795"/>
    </source>
</evidence>
<dbReference type="InterPro" id="IPR011008">
    <property type="entry name" value="Dimeric_a/b-barrel"/>
</dbReference>
<comment type="caution">
    <text evidence="3">The sequence shown here is derived from an EMBL/GenBank/DDBJ whole genome shotgun (WGS) entry which is preliminary data.</text>
</comment>
<organism evidence="3 4">
    <name type="scientific">Reticulibacter mediterranei</name>
    <dbReference type="NCBI Taxonomy" id="2778369"/>
    <lineage>
        <taxon>Bacteria</taxon>
        <taxon>Bacillati</taxon>
        <taxon>Chloroflexota</taxon>
        <taxon>Ktedonobacteria</taxon>
        <taxon>Ktedonobacterales</taxon>
        <taxon>Reticulibacteraceae</taxon>
        <taxon>Reticulibacter</taxon>
    </lineage>
</organism>
<dbReference type="AlphaFoldDB" id="A0A8J3IR41"/>
<accession>A0A8J3IR41</accession>
<dbReference type="SUPFAM" id="SSF54909">
    <property type="entry name" value="Dimeric alpha+beta barrel"/>
    <property type="match status" value="1"/>
</dbReference>
<dbReference type="InterPro" id="IPR005545">
    <property type="entry name" value="YCII"/>
</dbReference>
<dbReference type="RefSeq" id="WP_220209414.1">
    <property type="nucleotide sequence ID" value="NZ_BNJK01000002.1"/>
</dbReference>
<proteinExistence type="inferred from homology"/>
<dbReference type="Proteomes" id="UP000597444">
    <property type="component" value="Unassembled WGS sequence"/>
</dbReference>
<comment type="similarity">
    <text evidence="1">Belongs to the YciI family.</text>
</comment>
<dbReference type="PANTHER" id="PTHR35174">
    <property type="entry name" value="BLL7171 PROTEIN-RELATED"/>
    <property type="match status" value="1"/>
</dbReference>